<dbReference type="SUPFAM" id="SSF56574">
    <property type="entry name" value="Serpins"/>
    <property type="match status" value="1"/>
</dbReference>
<organism evidence="7 8">
    <name type="scientific">Denticeps clupeoides</name>
    <name type="common">denticle herring</name>
    <dbReference type="NCBI Taxonomy" id="299321"/>
    <lineage>
        <taxon>Eukaryota</taxon>
        <taxon>Metazoa</taxon>
        <taxon>Chordata</taxon>
        <taxon>Craniata</taxon>
        <taxon>Vertebrata</taxon>
        <taxon>Euteleostomi</taxon>
        <taxon>Actinopterygii</taxon>
        <taxon>Neopterygii</taxon>
        <taxon>Teleostei</taxon>
        <taxon>Clupei</taxon>
        <taxon>Clupeiformes</taxon>
        <taxon>Denticipitoidei</taxon>
        <taxon>Denticipitidae</taxon>
        <taxon>Denticeps</taxon>
    </lineage>
</organism>
<dbReference type="Ensembl" id="ENSDCDT00010049376.1">
    <property type="protein sequence ID" value="ENSDCDP00010039593.1"/>
    <property type="gene ID" value="ENSDCDG00010025437.1"/>
</dbReference>
<dbReference type="GO" id="GO:0004867">
    <property type="term" value="F:serine-type endopeptidase inhibitor activity"/>
    <property type="evidence" value="ECO:0007669"/>
    <property type="project" value="InterPro"/>
</dbReference>
<dbReference type="Gene3D" id="2.10.310.10">
    <property type="entry name" value="Serpins superfamily"/>
    <property type="match status" value="1"/>
</dbReference>
<dbReference type="InterPro" id="IPR023796">
    <property type="entry name" value="Serpin_dom"/>
</dbReference>
<dbReference type="SMART" id="SM00093">
    <property type="entry name" value="SERPIN"/>
    <property type="match status" value="1"/>
</dbReference>
<dbReference type="PANTHER" id="PTHR11461">
    <property type="entry name" value="SERINE PROTEASE INHIBITOR, SERPIN"/>
    <property type="match status" value="1"/>
</dbReference>
<dbReference type="InterPro" id="IPR023795">
    <property type="entry name" value="Serpin_CS"/>
</dbReference>
<dbReference type="InterPro" id="IPR042185">
    <property type="entry name" value="Serpin_sf_2"/>
</dbReference>
<name>A0AAY4D2I2_9TELE</name>
<dbReference type="GO" id="GO:0005615">
    <property type="term" value="C:extracellular space"/>
    <property type="evidence" value="ECO:0007669"/>
    <property type="project" value="InterPro"/>
</dbReference>
<keyword evidence="8" id="KW-1185">Reference proteome</keyword>
<dbReference type="AlphaFoldDB" id="A0AAY4D2I2"/>
<evidence type="ECO:0000313" key="8">
    <source>
        <dbReference type="Proteomes" id="UP000694580"/>
    </source>
</evidence>
<evidence type="ECO:0000256" key="3">
    <source>
        <dbReference type="ARBA" id="ARBA00023180"/>
    </source>
</evidence>
<dbReference type="FunFam" id="2.10.310.10:FF:000001">
    <property type="entry name" value="Serpin family A member 1"/>
    <property type="match status" value="1"/>
</dbReference>
<reference evidence="7" key="2">
    <citation type="submission" date="2025-08" db="UniProtKB">
        <authorList>
            <consortium name="Ensembl"/>
        </authorList>
    </citation>
    <scope>IDENTIFICATION</scope>
</reference>
<evidence type="ECO:0000256" key="1">
    <source>
        <dbReference type="ARBA" id="ARBA00009500"/>
    </source>
</evidence>
<comment type="similarity">
    <text evidence="1 4">Belongs to the serpin family.</text>
</comment>
<evidence type="ECO:0000259" key="6">
    <source>
        <dbReference type="SMART" id="SM00093"/>
    </source>
</evidence>
<dbReference type="FunFam" id="3.30.497.10:FF:000001">
    <property type="entry name" value="Serine protease inhibitor"/>
    <property type="match status" value="1"/>
</dbReference>
<sequence>MCGNWLYCVATACLLLSVAWAAPHADDDNHKHLHHDKDQPHHHHGPEANVLFAQNAGFAFNLYNKLRALNDSQGKNIFFSPLSISMALSMLSLGAKGDTHTQIYKALGFSDLSPEKVNEGFEHIFHMIGHKKDNLQLDVGNAVAMKKNGIKVLDKFLEDAKHYYESEAFMIDFKKSEVAAEEINKFIAQKTNNTITDMVKDLDPNTVMMLINCMYFRGEWERHFNPENSIKADFNVDENKKVSVDMMYRQGFYDFYEDKENFTTVIRLPYKCDASMFIILPDEGKMKDVEDSFYIKYLKDWRTFLKSESLELGMPKFKISGSYNLNGILKEMGVDHAFDGNADFSGMTTSKVAVSEVEHKAILNVDEKGTEASAATTIEIVDMSTLDQPKTVIINRPFMVFITDHTTRSLLFIGKITDPTAN</sequence>
<dbReference type="InterPro" id="IPR042178">
    <property type="entry name" value="Serpin_sf_1"/>
</dbReference>
<dbReference type="GeneTree" id="ENSGT00940000160877"/>
<evidence type="ECO:0000256" key="2">
    <source>
        <dbReference type="ARBA" id="ARBA00022729"/>
    </source>
</evidence>
<dbReference type="Gene3D" id="1.10.287.580">
    <property type="entry name" value="Helix hairpin bin"/>
    <property type="match status" value="1"/>
</dbReference>
<reference evidence="7" key="3">
    <citation type="submission" date="2025-09" db="UniProtKB">
        <authorList>
            <consortium name="Ensembl"/>
        </authorList>
    </citation>
    <scope>IDENTIFICATION</scope>
</reference>
<evidence type="ECO:0000256" key="5">
    <source>
        <dbReference type="SAM" id="SignalP"/>
    </source>
</evidence>
<dbReference type="FunFam" id="2.30.39.10:FF:000003">
    <property type="entry name" value="alpha-1-antitrypsin isoform X1"/>
    <property type="match status" value="1"/>
</dbReference>
<proteinExistence type="inferred from homology"/>
<feature type="chain" id="PRO_5044346061" description="Serpin domain-containing protein" evidence="5">
    <location>
        <begin position="22"/>
        <end position="422"/>
    </location>
</feature>
<dbReference type="Pfam" id="PF00079">
    <property type="entry name" value="Serpin"/>
    <property type="match status" value="1"/>
</dbReference>
<feature type="signal peptide" evidence="5">
    <location>
        <begin position="1"/>
        <end position="21"/>
    </location>
</feature>
<keyword evidence="3" id="KW-0325">Glycoprotein</keyword>
<protein>
    <recommendedName>
        <fullName evidence="6">Serpin domain-containing protein</fullName>
    </recommendedName>
</protein>
<dbReference type="PROSITE" id="PS00284">
    <property type="entry name" value="SERPIN"/>
    <property type="match status" value="1"/>
</dbReference>
<dbReference type="PANTHER" id="PTHR11461:SF363">
    <property type="entry name" value="SERINE (OR CYSTEINE) PROTEINASE INHIBITOR, CLADE A (ALPHA-1 ANTIPROTEINASE, ANTITRYPSIN), MEMBER 1, LIKE PRECURSOR-RELATED"/>
    <property type="match status" value="1"/>
</dbReference>
<reference evidence="7 8" key="1">
    <citation type="submission" date="2020-06" db="EMBL/GenBank/DDBJ databases">
        <authorList>
            <consortium name="Wellcome Sanger Institute Data Sharing"/>
        </authorList>
    </citation>
    <scope>NUCLEOTIDE SEQUENCE [LARGE SCALE GENOMIC DNA]</scope>
</reference>
<dbReference type="InterPro" id="IPR000215">
    <property type="entry name" value="Serpin_fam"/>
</dbReference>
<dbReference type="Proteomes" id="UP000694580">
    <property type="component" value="Chromosome 14"/>
</dbReference>
<feature type="domain" description="Serpin" evidence="6">
    <location>
        <begin position="60"/>
        <end position="419"/>
    </location>
</feature>
<accession>A0AAY4D2I2</accession>
<evidence type="ECO:0000313" key="7">
    <source>
        <dbReference type="Ensembl" id="ENSDCDP00010039593.1"/>
    </source>
</evidence>
<keyword evidence="2 5" id="KW-0732">Signal</keyword>
<dbReference type="Gene3D" id="3.30.497.10">
    <property type="entry name" value="Antithrombin, subunit I, domain 2"/>
    <property type="match status" value="1"/>
</dbReference>
<evidence type="ECO:0000256" key="4">
    <source>
        <dbReference type="RuleBase" id="RU000411"/>
    </source>
</evidence>
<dbReference type="Gene3D" id="2.30.39.10">
    <property type="entry name" value="Alpha-1-antitrypsin, domain 1"/>
    <property type="match status" value="1"/>
</dbReference>
<gene>
    <name evidence="7" type="primary">SERPINA4</name>
</gene>
<dbReference type="InterPro" id="IPR036186">
    <property type="entry name" value="Serpin_sf"/>
</dbReference>